<dbReference type="SUPFAM" id="SSF54768">
    <property type="entry name" value="dsRNA-binding domain-like"/>
    <property type="match status" value="1"/>
</dbReference>
<feature type="domain" description="Small RNA 2'-O-methyltransferase Hen1 La-motif C-terminal" evidence="1">
    <location>
        <begin position="227"/>
        <end position="299"/>
    </location>
</feature>
<dbReference type="EMBL" id="JAHRHJ020003813">
    <property type="protein sequence ID" value="KAH9288303.1"/>
    <property type="molecule type" value="Genomic_DNA"/>
</dbReference>
<dbReference type="Pfam" id="PF18441">
    <property type="entry name" value="Hen1_Lam_C"/>
    <property type="match status" value="1"/>
</dbReference>
<evidence type="ECO:0000259" key="1">
    <source>
        <dbReference type="Pfam" id="PF18441"/>
    </source>
</evidence>
<proteinExistence type="predicted"/>
<dbReference type="Proteomes" id="UP000824469">
    <property type="component" value="Unassembled WGS sequence"/>
</dbReference>
<dbReference type="Pfam" id="PF21224">
    <property type="entry name" value="Hen1_LCD"/>
    <property type="match status" value="1"/>
</dbReference>
<reference evidence="2 3" key="1">
    <citation type="journal article" date="2021" name="Nat. Plants">
        <title>The Taxus genome provides insights into paclitaxel biosynthesis.</title>
        <authorList>
            <person name="Xiong X."/>
            <person name="Gou J."/>
            <person name="Liao Q."/>
            <person name="Li Y."/>
            <person name="Zhou Q."/>
            <person name="Bi G."/>
            <person name="Li C."/>
            <person name="Du R."/>
            <person name="Wang X."/>
            <person name="Sun T."/>
            <person name="Guo L."/>
            <person name="Liang H."/>
            <person name="Lu P."/>
            <person name="Wu Y."/>
            <person name="Zhang Z."/>
            <person name="Ro D.K."/>
            <person name="Shang Y."/>
            <person name="Huang S."/>
            <person name="Yan J."/>
        </authorList>
    </citation>
    <scope>NUCLEOTIDE SEQUENCE [LARGE SCALE GENOMIC DNA]</scope>
    <source>
        <strain evidence="2">Ta-2019</strain>
    </source>
</reference>
<keyword evidence="3" id="KW-1185">Reference proteome</keyword>
<organism evidence="2 3">
    <name type="scientific">Taxus chinensis</name>
    <name type="common">Chinese yew</name>
    <name type="synonym">Taxus wallichiana var. chinensis</name>
    <dbReference type="NCBI Taxonomy" id="29808"/>
    <lineage>
        <taxon>Eukaryota</taxon>
        <taxon>Viridiplantae</taxon>
        <taxon>Streptophyta</taxon>
        <taxon>Embryophyta</taxon>
        <taxon>Tracheophyta</taxon>
        <taxon>Spermatophyta</taxon>
        <taxon>Pinopsida</taxon>
        <taxon>Pinidae</taxon>
        <taxon>Conifers II</taxon>
        <taxon>Cupressales</taxon>
        <taxon>Taxaceae</taxon>
        <taxon>Taxus</taxon>
    </lineage>
</organism>
<gene>
    <name evidence="2" type="ORF">KI387_032420</name>
</gene>
<sequence>MSALHPKSIINKKYGSKAQYITTDVVVGGENAQQFRQNNFQCCLKIDEISATSDVFIRKKDAEQHAAKLALEKLGIQPVDDATASKQEGKNSRDLTEEEKWQALKDRLCTTFSEKFLLSNCPLVAHFTAAVQRKGVNYGKVPAAVLSAYDNKIVSLCKSINKNSGKDLALSLQLVLRAAKSCSLLDSPSDSLWIGKKEPFSEETKEELIKKFTGKENDAMEIESCSFQAVYIPCSSEKSVESLTMRIGPQEHFMDVMAYHLGAGDSSHILMSRTLKKAPLESRLYFQIPDLNRSTLDSKKHVDKNMPPRSYLWPTPLFPLSCASVSIFRFSGTQKFLEVAPLDRDFYQLSRKVKFSP</sequence>
<dbReference type="AlphaFoldDB" id="A0AA38C2K9"/>
<comment type="caution">
    <text evidence="2">The sequence shown here is derived from an EMBL/GenBank/DDBJ whole genome shotgun (WGS) entry which is preliminary data.</text>
</comment>
<evidence type="ECO:0000313" key="3">
    <source>
        <dbReference type="Proteomes" id="UP000824469"/>
    </source>
</evidence>
<dbReference type="InterPro" id="IPR040813">
    <property type="entry name" value="Hen1_Lam_C"/>
</dbReference>
<evidence type="ECO:0000313" key="2">
    <source>
        <dbReference type="EMBL" id="KAH9288303.1"/>
    </source>
</evidence>
<protein>
    <recommendedName>
        <fullName evidence="1">Small RNA 2'-O-methyltransferase Hen1 La-motif C-terminal domain-containing protein</fullName>
    </recommendedName>
</protein>
<dbReference type="Gene3D" id="3.30.160.20">
    <property type="match status" value="1"/>
</dbReference>
<accession>A0AA38C2K9</accession>
<name>A0AA38C2K9_TAXCH</name>